<protein>
    <recommendedName>
        <fullName evidence="7">Centriolar satellite-associated tubulin polyglutamylase complex regulator 1</fullName>
    </recommendedName>
</protein>
<dbReference type="EMBL" id="JABWUV010000010">
    <property type="protein sequence ID" value="KAF6324141.1"/>
    <property type="molecule type" value="Genomic_DNA"/>
</dbReference>
<keyword evidence="4" id="KW-0493">Microtubule</keyword>
<dbReference type="InterPro" id="IPR038968">
    <property type="entry name" value="CSTPP1"/>
</dbReference>
<proteinExistence type="inferred from homology"/>
<comment type="function">
    <text evidence="8">Regulator of the tubulin polyglutamylase complex (TPGC) that controls cytoskeletal organization, nuclear shape, and cilium disassembly by balancing microtubule and actin assembly. Regulates the assembly and stability of the TPGC and thereby modulates polyglutamylation of the microtubule, which antagonizes MAP4 binding.</text>
</comment>
<evidence type="ECO:0000256" key="9">
    <source>
        <dbReference type="ARBA" id="ARBA00046566"/>
    </source>
</evidence>
<dbReference type="VEuPathDB" id="HostDB:CUNH11orf49"/>
<reference evidence="10 11" key="1">
    <citation type="journal article" date="2020" name="Nature">
        <title>Six reference-quality genomes reveal evolution of bat adaptations.</title>
        <authorList>
            <person name="Jebb D."/>
            <person name="Huang Z."/>
            <person name="Pippel M."/>
            <person name="Hughes G.M."/>
            <person name="Lavrichenko K."/>
            <person name="Devanna P."/>
            <person name="Winkler S."/>
            <person name="Jermiin L.S."/>
            <person name="Skirmuntt E.C."/>
            <person name="Katzourakis A."/>
            <person name="Burkitt-Gray L."/>
            <person name="Ray D.A."/>
            <person name="Sullivan K.A.M."/>
            <person name="Roscito J.G."/>
            <person name="Kirilenko B.M."/>
            <person name="Davalos L.M."/>
            <person name="Corthals A.P."/>
            <person name="Power M.L."/>
            <person name="Jones G."/>
            <person name="Ransome R.D."/>
            <person name="Dechmann D.K.N."/>
            <person name="Locatelli A.G."/>
            <person name="Puechmaille S.J."/>
            <person name="Fedrigo O."/>
            <person name="Jarvis E.D."/>
            <person name="Hiller M."/>
            <person name="Vernes S.C."/>
            <person name="Myers E.W."/>
            <person name="Teeling E.C."/>
        </authorList>
    </citation>
    <scope>NUCLEOTIDE SEQUENCE [LARGE SCALE GENOMIC DNA]</scope>
    <source>
        <strain evidence="10">MMyoMyo1</strain>
        <tissue evidence="10">Flight muscle</tissue>
    </source>
</reference>
<evidence type="ECO:0000313" key="10">
    <source>
        <dbReference type="EMBL" id="KAF6324141.1"/>
    </source>
</evidence>
<evidence type="ECO:0000313" key="11">
    <source>
        <dbReference type="Proteomes" id="UP000527355"/>
    </source>
</evidence>
<evidence type="ECO:0000256" key="2">
    <source>
        <dbReference type="ARBA" id="ARBA00022490"/>
    </source>
</evidence>
<dbReference type="Proteomes" id="UP000527355">
    <property type="component" value="Unassembled WGS sequence"/>
</dbReference>
<evidence type="ECO:0000256" key="1">
    <source>
        <dbReference type="ARBA" id="ARBA00004607"/>
    </source>
</evidence>
<name>A0A7J7VGK2_MYOMY</name>
<evidence type="ECO:0000256" key="8">
    <source>
        <dbReference type="ARBA" id="ARBA00045673"/>
    </source>
</evidence>
<dbReference type="PANTHER" id="PTHR34252:SF1">
    <property type="entry name" value="CENTRIOLAR SATELLITE-ASSOCIATED TUBULIN POLYGLUTAMYLASE COMPLEX REGULATOR 1"/>
    <property type="match status" value="1"/>
</dbReference>
<keyword evidence="2" id="KW-0963">Cytoplasm</keyword>
<evidence type="ECO:0000256" key="7">
    <source>
        <dbReference type="ARBA" id="ARBA00033769"/>
    </source>
</evidence>
<keyword evidence="11" id="KW-1185">Reference proteome</keyword>
<dbReference type="GO" id="GO:0005874">
    <property type="term" value="C:microtubule"/>
    <property type="evidence" value="ECO:0007669"/>
    <property type="project" value="UniProtKB-KW"/>
</dbReference>
<evidence type="ECO:0000256" key="6">
    <source>
        <dbReference type="ARBA" id="ARBA00033750"/>
    </source>
</evidence>
<organism evidence="10 11">
    <name type="scientific">Myotis myotis</name>
    <name type="common">Greater mouse-eared bat</name>
    <name type="synonym">Vespertilio myotis</name>
    <dbReference type="NCBI Taxonomy" id="51298"/>
    <lineage>
        <taxon>Eukaryota</taxon>
        <taxon>Metazoa</taxon>
        <taxon>Chordata</taxon>
        <taxon>Craniata</taxon>
        <taxon>Vertebrata</taxon>
        <taxon>Euteleostomi</taxon>
        <taxon>Mammalia</taxon>
        <taxon>Eutheria</taxon>
        <taxon>Laurasiatheria</taxon>
        <taxon>Chiroptera</taxon>
        <taxon>Yangochiroptera</taxon>
        <taxon>Vespertilionidae</taxon>
        <taxon>Myotis</taxon>
    </lineage>
</organism>
<accession>A0A7J7VGK2</accession>
<comment type="subcellular location">
    <subcellularLocation>
        <location evidence="1">Cytoplasm</location>
        <location evidence="1">Cytoskeleton</location>
        <location evidence="1">Microtubule organizing center</location>
        <location evidence="1">Centrosome</location>
        <location evidence="1">Centriolar satellite</location>
    </subcellularLocation>
</comment>
<evidence type="ECO:0000256" key="3">
    <source>
        <dbReference type="ARBA" id="ARBA00022553"/>
    </source>
</evidence>
<evidence type="ECO:0000256" key="4">
    <source>
        <dbReference type="ARBA" id="ARBA00022701"/>
    </source>
</evidence>
<keyword evidence="5" id="KW-0206">Cytoskeleton</keyword>
<gene>
    <name evidence="10" type="ORF">mMyoMyo1_001651</name>
</gene>
<keyword evidence="3" id="KW-0597">Phosphoprotein</keyword>
<comment type="subunit">
    <text evidence="9">Interacts with PCM1. Interacts with TTLL1, TPGS1, TPGS2 and LRRC49; the interactions link CSTPP1 to the complex TPGC. Binds to alpha-tubulin.</text>
</comment>
<evidence type="ECO:0000256" key="5">
    <source>
        <dbReference type="ARBA" id="ARBA00023212"/>
    </source>
</evidence>
<dbReference type="GO" id="GO:0034451">
    <property type="term" value="C:centriolar satellite"/>
    <property type="evidence" value="ECO:0007669"/>
    <property type="project" value="UniProtKB-SubCell"/>
</dbReference>
<comment type="caution">
    <text evidence="10">The sequence shown here is derived from an EMBL/GenBank/DDBJ whole genome shotgun (WGS) entry which is preliminary data.</text>
</comment>
<dbReference type="AlphaFoldDB" id="A0A7J7VGK2"/>
<sequence length="130" mass="14359">MATESAGDLASGSRRATAWKLSLCNDAESGAPSPTRLRVSGFNSVCQGTHILFREFSFVQATPHNRASFLRAFWRCFRTVGKNGDLLTMKEYHCLLQLLCPDFPLELTQKAARYVFWAPEANSALGGRAS</sequence>
<comment type="similarity">
    <text evidence="6">Belongs to the CSTPP1 family.</text>
</comment>
<dbReference type="PANTHER" id="PTHR34252">
    <property type="entry name" value="UPF0705 PROTEIN C11ORF49"/>
    <property type="match status" value="1"/>
</dbReference>